<evidence type="ECO:0000313" key="2">
    <source>
        <dbReference type="Proteomes" id="UP000335636"/>
    </source>
</evidence>
<name>A0A5E4BGL7_MARMO</name>
<dbReference type="EMBL" id="CABDUW010000412">
    <property type="protein sequence ID" value="VTJ68111.1"/>
    <property type="molecule type" value="Genomic_DNA"/>
</dbReference>
<gene>
    <name evidence="1" type="ORF">MONAX_5E046699</name>
</gene>
<feature type="non-terminal residue" evidence="1">
    <location>
        <position position="1"/>
    </location>
</feature>
<feature type="non-terminal residue" evidence="1">
    <location>
        <position position="69"/>
    </location>
</feature>
<dbReference type="Proteomes" id="UP000335636">
    <property type="component" value="Unassembled WGS sequence"/>
</dbReference>
<evidence type="ECO:0000313" key="1">
    <source>
        <dbReference type="EMBL" id="VTJ68111.1"/>
    </source>
</evidence>
<organism evidence="1 2">
    <name type="scientific">Marmota monax</name>
    <name type="common">Woodchuck</name>
    <dbReference type="NCBI Taxonomy" id="9995"/>
    <lineage>
        <taxon>Eukaryota</taxon>
        <taxon>Metazoa</taxon>
        <taxon>Chordata</taxon>
        <taxon>Craniata</taxon>
        <taxon>Vertebrata</taxon>
        <taxon>Euteleostomi</taxon>
        <taxon>Mammalia</taxon>
        <taxon>Eutheria</taxon>
        <taxon>Euarchontoglires</taxon>
        <taxon>Glires</taxon>
        <taxon>Rodentia</taxon>
        <taxon>Sciuromorpha</taxon>
        <taxon>Sciuridae</taxon>
        <taxon>Xerinae</taxon>
        <taxon>Marmotini</taxon>
        <taxon>Marmota</taxon>
    </lineage>
</organism>
<sequence length="69" mass="8052">KYRILQMSSNNDLVLTHMSQRNSDDQPGTTTSDQKGPVLNFHNICYYVKEKRGFLFNQKTTEKQKLSDL</sequence>
<dbReference type="AlphaFoldDB" id="A0A5E4BGL7"/>
<proteinExistence type="predicted"/>
<accession>A0A5E4BGL7</accession>
<reference evidence="1" key="1">
    <citation type="submission" date="2019-04" db="EMBL/GenBank/DDBJ databases">
        <authorList>
            <person name="Alioto T."/>
            <person name="Alioto T."/>
        </authorList>
    </citation>
    <scope>NUCLEOTIDE SEQUENCE [LARGE SCALE GENOMIC DNA]</scope>
</reference>
<protein>
    <submittedName>
        <fullName evidence="1">Uncharacterized protein</fullName>
    </submittedName>
</protein>
<keyword evidence="2" id="KW-1185">Reference proteome</keyword>
<comment type="caution">
    <text evidence="1">The sequence shown here is derived from an EMBL/GenBank/DDBJ whole genome shotgun (WGS) entry which is preliminary data.</text>
</comment>